<accession>A0A1F5JLS6</accession>
<dbReference type="Proteomes" id="UP000177555">
    <property type="component" value="Unassembled WGS sequence"/>
</dbReference>
<organism evidence="2 3">
    <name type="scientific">Candidatus Daviesbacteria bacterium RIFCSPHIGHO2_01_FULL_40_11</name>
    <dbReference type="NCBI Taxonomy" id="1797762"/>
    <lineage>
        <taxon>Bacteria</taxon>
        <taxon>Candidatus Daviesiibacteriota</taxon>
    </lineage>
</organism>
<comment type="caution">
    <text evidence="2">The sequence shown here is derived from an EMBL/GenBank/DDBJ whole genome shotgun (WGS) entry which is preliminary data.</text>
</comment>
<evidence type="ECO:0000313" key="3">
    <source>
        <dbReference type="Proteomes" id="UP000177555"/>
    </source>
</evidence>
<keyword evidence="1" id="KW-1133">Transmembrane helix</keyword>
<dbReference type="NCBIfam" id="NF041539">
    <property type="entry name" value="choice_anch_R"/>
    <property type="match status" value="1"/>
</dbReference>
<proteinExistence type="predicted"/>
<keyword evidence="1" id="KW-0812">Transmembrane</keyword>
<gene>
    <name evidence="2" type="ORF">A2867_00170</name>
</gene>
<dbReference type="EMBL" id="MFCP01000004">
    <property type="protein sequence ID" value="OGE29562.1"/>
    <property type="molecule type" value="Genomic_DNA"/>
</dbReference>
<name>A0A1F5JLS6_9BACT</name>
<dbReference type="AlphaFoldDB" id="A0A1F5JLS6"/>
<evidence type="ECO:0000313" key="2">
    <source>
        <dbReference type="EMBL" id="OGE29562.1"/>
    </source>
</evidence>
<feature type="transmembrane region" description="Helical" evidence="1">
    <location>
        <begin position="12"/>
        <end position="37"/>
    </location>
</feature>
<sequence>MRIKTKEGGQILILVFIALGVALFTVLFIIGGAQIYFQNASYSADAEKATAIAEAGVDKALASLNKTGGSYNGEAETSFGNGSYSVTITSQDAGDKLIQSTGYIPNKSNPKVKRVVKITASRGIGTSFVYGIQVGEGGLELGNSNVITGSVYSNGSISGGNENNITGDVWVAGGPAGSPDQETDCTDSNCQDFIFGKVVNGNSQLDVAQSFQPTSTGSLNKVSLKLYKVGNPPDITVRITADDNGKPAKNSVLATGILYSSLVTANPPGFGFVDITFNTLPNIIENTTYWILVDTSADSGNFWVWQNDLAQTYTRGSPAWSPNWNTGNPTWNSVNGDLSFKTIMGGGITSITGGNNFVVGGSVHANTISSLAIGQDAYYQTISNSTVGGVSQPGSADPPPKVFPISDANVADWKNQVDKPETTTVGDITSCVSTLGPIKIVGNVTFNSNCSVVIKSPIWITGNLILNSNNILELDPIYGTTSGVVVVDGTVTLGSNNRLQGTGLGSSLLMVLSTYDSMANGGISAIVINNTGNNGVYYASKGIVEPGNNNTYKELTAWGIKLINNSTINYETGLSSTLFSSGPSGTYSLVRGTYQVK</sequence>
<keyword evidence="1" id="KW-0472">Membrane</keyword>
<reference evidence="2 3" key="1">
    <citation type="journal article" date="2016" name="Nat. Commun.">
        <title>Thousands of microbial genomes shed light on interconnected biogeochemical processes in an aquifer system.</title>
        <authorList>
            <person name="Anantharaman K."/>
            <person name="Brown C.T."/>
            <person name="Hug L.A."/>
            <person name="Sharon I."/>
            <person name="Castelle C.J."/>
            <person name="Probst A.J."/>
            <person name="Thomas B.C."/>
            <person name="Singh A."/>
            <person name="Wilkins M.J."/>
            <person name="Karaoz U."/>
            <person name="Brodie E.L."/>
            <person name="Williams K.H."/>
            <person name="Hubbard S.S."/>
            <person name="Banfield J.F."/>
        </authorList>
    </citation>
    <scope>NUCLEOTIDE SEQUENCE [LARGE SCALE GENOMIC DNA]</scope>
</reference>
<evidence type="ECO:0000256" key="1">
    <source>
        <dbReference type="SAM" id="Phobius"/>
    </source>
</evidence>
<protein>
    <submittedName>
        <fullName evidence="2">Uncharacterized protein</fullName>
    </submittedName>
</protein>